<sequence length="95" mass="10645">MALTVIVAYDVANNRRRTRLANYLQGWGYRMQESVFQLRLSNEELSEVCARIDKLISETDDVVHVYPLCAACCGRAEVFGTAPALDDVGLYSGVW</sequence>
<keyword evidence="5 9" id="KW-0255">Endonuclease</keyword>
<dbReference type="HAMAP" id="MF_01471">
    <property type="entry name" value="Cas2"/>
    <property type="match status" value="1"/>
</dbReference>
<dbReference type="EC" id="3.1.-.-" evidence="9"/>
<keyword evidence="6 9" id="KW-0378">Hydrolase</keyword>
<evidence type="ECO:0000313" key="11">
    <source>
        <dbReference type="Proteomes" id="UP000078368"/>
    </source>
</evidence>
<evidence type="ECO:0000256" key="4">
    <source>
        <dbReference type="ARBA" id="ARBA00022723"/>
    </source>
</evidence>
<dbReference type="GO" id="GO:0004521">
    <property type="term" value="F:RNA endonuclease activity"/>
    <property type="evidence" value="ECO:0007669"/>
    <property type="project" value="InterPro"/>
</dbReference>
<evidence type="ECO:0000256" key="6">
    <source>
        <dbReference type="ARBA" id="ARBA00022801"/>
    </source>
</evidence>
<evidence type="ECO:0000256" key="5">
    <source>
        <dbReference type="ARBA" id="ARBA00022759"/>
    </source>
</evidence>
<evidence type="ECO:0000256" key="2">
    <source>
        <dbReference type="ARBA" id="ARBA00009959"/>
    </source>
</evidence>
<keyword evidence="11" id="KW-1185">Reference proteome</keyword>
<comment type="caution">
    <text evidence="10">The sequence shown here is derived from an EMBL/GenBank/DDBJ whole genome shotgun (WGS) entry which is preliminary data.</text>
</comment>
<evidence type="ECO:0000256" key="3">
    <source>
        <dbReference type="ARBA" id="ARBA00022722"/>
    </source>
</evidence>
<keyword evidence="3 9" id="KW-0540">Nuclease</keyword>
<evidence type="ECO:0000256" key="8">
    <source>
        <dbReference type="ARBA" id="ARBA00023118"/>
    </source>
</evidence>
<dbReference type="PANTHER" id="PTHR34405">
    <property type="entry name" value="CRISPR-ASSOCIATED ENDORIBONUCLEASE CAS2"/>
    <property type="match status" value="1"/>
</dbReference>
<accession>A0A179B594</accession>
<dbReference type="Gene3D" id="3.30.70.240">
    <property type="match status" value="1"/>
</dbReference>
<dbReference type="GO" id="GO:0043571">
    <property type="term" value="P:maintenance of CRISPR repeat elements"/>
    <property type="evidence" value="ECO:0007669"/>
    <property type="project" value="UniProtKB-UniRule"/>
</dbReference>
<organism evidence="10 11">
    <name type="scientific">Peptidiphaga gingivicola</name>
    <dbReference type="NCBI Taxonomy" id="2741497"/>
    <lineage>
        <taxon>Bacteria</taxon>
        <taxon>Bacillati</taxon>
        <taxon>Actinomycetota</taxon>
        <taxon>Actinomycetes</taxon>
        <taxon>Actinomycetales</taxon>
        <taxon>Actinomycetaceae</taxon>
        <taxon>Peptidiphaga</taxon>
    </lineage>
</organism>
<protein>
    <recommendedName>
        <fullName evidence="9">CRISPR-associated endoribonuclease Cas2</fullName>
        <ecNumber evidence="9">3.1.-.-</ecNumber>
    </recommendedName>
</protein>
<dbReference type="Proteomes" id="UP000078368">
    <property type="component" value="Unassembled WGS sequence"/>
</dbReference>
<dbReference type="Pfam" id="PF09827">
    <property type="entry name" value="CRISPR_Cas2"/>
    <property type="match status" value="1"/>
</dbReference>
<dbReference type="CDD" id="cd09725">
    <property type="entry name" value="Cas2_I_II_III"/>
    <property type="match status" value="1"/>
</dbReference>
<proteinExistence type="inferred from homology"/>
<comment type="cofactor">
    <cofactor evidence="1 9">
        <name>Mg(2+)</name>
        <dbReference type="ChEBI" id="CHEBI:18420"/>
    </cofactor>
</comment>
<reference evidence="10 11" key="1">
    <citation type="submission" date="2016-04" db="EMBL/GenBank/DDBJ databases">
        <title>Peptidophaga gingivicola gen. nov., sp. nov., isolated from human subgingival plaque.</title>
        <authorList>
            <person name="Beall C.J."/>
            <person name="Mokrzan E.M."/>
            <person name="Griffen A.L."/>
            <person name="Leys E.J."/>
        </authorList>
    </citation>
    <scope>NUCLEOTIDE SEQUENCE [LARGE SCALE GENOMIC DNA]</scope>
    <source>
        <strain evidence="10 11">BA112</strain>
    </source>
</reference>
<keyword evidence="8 9" id="KW-0051">Antiviral defense</keyword>
<evidence type="ECO:0000256" key="9">
    <source>
        <dbReference type="HAMAP-Rule" id="MF_01471"/>
    </source>
</evidence>
<feature type="binding site" evidence="9">
    <location>
        <position position="10"/>
    </location>
    <ligand>
        <name>Mg(2+)</name>
        <dbReference type="ChEBI" id="CHEBI:18420"/>
        <note>catalytic</note>
    </ligand>
</feature>
<dbReference type="GO" id="GO:0046872">
    <property type="term" value="F:metal ion binding"/>
    <property type="evidence" value="ECO:0007669"/>
    <property type="project" value="UniProtKB-UniRule"/>
</dbReference>
<dbReference type="AlphaFoldDB" id="A0A179B594"/>
<dbReference type="GO" id="GO:0016787">
    <property type="term" value="F:hydrolase activity"/>
    <property type="evidence" value="ECO:0007669"/>
    <property type="project" value="UniProtKB-KW"/>
</dbReference>
<dbReference type="InterPro" id="IPR019199">
    <property type="entry name" value="Virulence_VapD/CRISPR_Cas2"/>
</dbReference>
<dbReference type="NCBIfam" id="TIGR01573">
    <property type="entry name" value="cas2"/>
    <property type="match status" value="1"/>
</dbReference>
<dbReference type="STRING" id="1823756.A4H34_03325"/>
<dbReference type="EMBL" id="LVZK01000001">
    <property type="protein sequence ID" value="OAP86214.1"/>
    <property type="molecule type" value="Genomic_DNA"/>
</dbReference>
<comment type="function">
    <text evidence="9">CRISPR (clustered regularly interspaced short palindromic repeat), is an adaptive immune system that provides protection against mobile genetic elements (viruses, transposable elements and conjugative plasmids). CRISPR clusters contain sequences complementary to antecedent mobile elements and target invading nucleic acids. CRISPR clusters are transcribed and processed into CRISPR RNA (crRNA). Functions as a ssRNA-specific endoribonuclease. Involved in the integration of spacer DNA into the CRISPR cassette.</text>
</comment>
<dbReference type="PANTHER" id="PTHR34405:SF3">
    <property type="entry name" value="CRISPR-ASSOCIATED ENDORIBONUCLEASE CAS2 3"/>
    <property type="match status" value="1"/>
</dbReference>
<name>A0A179B594_9ACTO</name>
<keyword evidence="7 9" id="KW-0460">Magnesium</keyword>
<evidence type="ECO:0000256" key="1">
    <source>
        <dbReference type="ARBA" id="ARBA00001946"/>
    </source>
</evidence>
<dbReference type="InterPro" id="IPR021127">
    <property type="entry name" value="CRISPR_associated_Cas2"/>
</dbReference>
<gene>
    <name evidence="9" type="primary">cas2</name>
    <name evidence="10" type="ORF">A4H34_03325</name>
</gene>
<comment type="similarity">
    <text evidence="2 9">Belongs to the CRISPR-associated endoribonuclease Cas2 protein family.</text>
</comment>
<evidence type="ECO:0000256" key="7">
    <source>
        <dbReference type="ARBA" id="ARBA00022842"/>
    </source>
</evidence>
<dbReference type="OrthoDB" id="9798176at2"/>
<evidence type="ECO:0000313" key="10">
    <source>
        <dbReference type="EMBL" id="OAP86214.1"/>
    </source>
</evidence>
<comment type="subunit">
    <text evidence="9">Homodimer, forms a heterotetramer with a Cas1 homodimer.</text>
</comment>
<dbReference type="SUPFAM" id="SSF143430">
    <property type="entry name" value="TTP0101/SSO1404-like"/>
    <property type="match status" value="1"/>
</dbReference>
<keyword evidence="4 9" id="KW-0479">Metal-binding</keyword>
<dbReference type="GO" id="GO:0051607">
    <property type="term" value="P:defense response to virus"/>
    <property type="evidence" value="ECO:0007669"/>
    <property type="project" value="UniProtKB-UniRule"/>
</dbReference>
<dbReference type="RefSeq" id="WP_064231068.1">
    <property type="nucleotide sequence ID" value="NZ_LVZK01000001.1"/>
</dbReference>